<feature type="repeat" description="HEAT" evidence="6">
    <location>
        <begin position="151"/>
        <end position="188"/>
    </location>
</feature>
<proteinExistence type="inferred from homology"/>
<evidence type="ECO:0000256" key="4">
    <source>
        <dbReference type="ARBA" id="ARBA00023212"/>
    </source>
</evidence>
<dbReference type="GO" id="GO:0007051">
    <property type="term" value="P:spindle organization"/>
    <property type="evidence" value="ECO:0007669"/>
    <property type="project" value="InterPro"/>
</dbReference>
<dbReference type="PANTHER" id="PTHR12609">
    <property type="entry name" value="MICROTUBULE ASSOCIATED PROTEIN XMAP215"/>
    <property type="match status" value="1"/>
</dbReference>
<dbReference type="InterPro" id="IPR034085">
    <property type="entry name" value="TOG"/>
</dbReference>
<dbReference type="GO" id="GO:0005856">
    <property type="term" value="C:cytoskeleton"/>
    <property type="evidence" value="ECO:0007669"/>
    <property type="project" value="UniProtKB-SubCell"/>
</dbReference>
<evidence type="ECO:0000256" key="5">
    <source>
        <dbReference type="ARBA" id="ARBA00025722"/>
    </source>
</evidence>
<dbReference type="InterPro" id="IPR021133">
    <property type="entry name" value="HEAT_type_2"/>
</dbReference>
<evidence type="ECO:0000256" key="7">
    <source>
        <dbReference type="SAM" id="MobiDB-lite"/>
    </source>
</evidence>
<dbReference type="SUPFAM" id="SSF48371">
    <property type="entry name" value="ARM repeat"/>
    <property type="match status" value="1"/>
</dbReference>
<dbReference type="GO" id="GO:0046785">
    <property type="term" value="P:microtubule polymerization"/>
    <property type="evidence" value="ECO:0007669"/>
    <property type="project" value="InterPro"/>
</dbReference>
<dbReference type="EMBL" id="BMAT01005133">
    <property type="protein sequence ID" value="GFR88014.1"/>
    <property type="molecule type" value="Genomic_DNA"/>
</dbReference>
<dbReference type="GO" id="GO:0051010">
    <property type="term" value="F:microtubule plus-end binding"/>
    <property type="evidence" value="ECO:0007669"/>
    <property type="project" value="InterPro"/>
</dbReference>
<dbReference type="FunFam" id="1.25.10.10:FF:000050">
    <property type="entry name" value="Cytoskeleton-associated protein 5 isoform X1"/>
    <property type="match status" value="1"/>
</dbReference>
<feature type="domain" description="TOG" evidence="8">
    <location>
        <begin position="317"/>
        <end position="562"/>
    </location>
</feature>
<dbReference type="Gene3D" id="1.25.10.10">
    <property type="entry name" value="Leucine-rich Repeat Variant"/>
    <property type="match status" value="2"/>
</dbReference>
<dbReference type="GO" id="GO:0030951">
    <property type="term" value="P:establishment or maintenance of microtubule cytoskeleton polarity"/>
    <property type="evidence" value="ECO:0007669"/>
    <property type="project" value="InterPro"/>
</dbReference>
<evidence type="ECO:0000256" key="2">
    <source>
        <dbReference type="ARBA" id="ARBA00022490"/>
    </source>
</evidence>
<protein>
    <submittedName>
        <fullName evidence="9">Cytoskeleton-associated protein 5</fullName>
    </submittedName>
</protein>
<reference evidence="9 10" key="1">
    <citation type="journal article" date="2021" name="Elife">
        <title>Chloroplast acquisition without the gene transfer in kleptoplastic sea slugs, Plakobranchus ocellatus.</title>
        <authorList>
            <person name="Maeda T."/>
            <person name="Takahashi S."/>
            <person name="Yoshida T."/>
            <person name="Shimamura S."/>
            <person name="Takaki Y."/>
            <person name="Nagai Y."/>
            <person name="Toyoda A."/>
            <person name="Suzuki Y."/>
            <person name="Arimoto A."/>
            <person name="Ishii H."/>
            <person name="Satoh N."/>
            <person name="Nishiyama T."/>
            <person name="Hasebe M."/>
            <person name="Maruyama T."/>
            <person name="Minagawa J."/>
            <person name="Obokata J."/>
            <person name="Shigenobu S."/>
        </authorList>
    </citation>
    <scope>NUCLEOTIDE SEQUENCE [LARGE SCALE GENOMIC DNA]</scope>
</reference>
<dbReference type="InterPro" id="IPR048491">
    <property type="entry name" value="XMAP215_CLASP_TOG"/>
</dbReference>
<feature type="region of interest" description="Disordered" evidence="7">
    <location>
        <begin position="998"/>
        <end position="1017"/>
    </location>
</feature>
<keyword evidence="3" id="KW-0677">Repeat</keyword>
<dbReference type="PROSITE" id="PS50077">
    <property type="entry name" value="HEAT_REPEAT"/>
    <property type="match status" value="1"/>
</dbReference>
<evidence type="ECO:0000259" key="8">
    <source>
        <dbReference type="SMART" id="SM01349"/>
    </source>
</evidence>
<dbReference type="InterPro" id="IPR011989">
    <property type="entry name" value="ARM-like"/>
</dbReference>
<feature type="region of interest" description="Disordered" evidence="7">
    <location>
        <begin position="560"/>
        <end position="603"/>
    </location>
</feature>
<comment type="subcellular location">
    <subcellularLocation>
        <location evidence="1">Cytoplasm</location>
        <location evidence="1">Cytoskeleton</location>
    </subcellularLocation>
</comment>
<name>A0AAV4GRW6_9GAST</name>
<accession>A0AAV4GRW6</accession>
<sequence length="1113" mass="123791">MTDKNWKVRGEGLQTIVNILAEAKFVKPNLGSLPEALKARLGESNKNLQTTTVNICSTLATALGPHCKVHFKTIAPGLFSCLGDSKPMFREKVVACLNVWMEHSSLLPLVENEAFYDALKVENPNLRAELLGWLSGKLPTHKQLPVEFRSLIPIVLACLEDRNPDVRKRAQEALVPFMIHTGYDSFLKALGKCKPSSKDQIMPLLEKARGELPAKPAPQKKAAAAGPKAASSAPAQKSRPATAPAAARQEEPEDEPEKSSAPAKSESKAKVVKGKGKPAPASSKKKEEEDFGPVMTVTVTKEQRVKEEKAMKVLKWNFIELRPEFVEQLKLQMEKNFSKGVMAELFHSDFKSHIKAIEQLIKSLEPLQKETISNLDLILKWLTIRFFDTNPSMLNKALDYIQKLFHMLATLDYHMSELEANSFVPYLLLKSGDPKDNVRRDVRAILKAMCKIYPSSKLFSYIIEGLKCKVSKQRMELLEELGCLIDGFGINVCQPSPAQALKIIAGQISDRDNGVRNAALNTVVVAYTILGESVFKYIGHLNEKEQSYLDERIKRAMKNKEMAKPAAKEPLQPKMPPQQQAERPRTAPSAGGPNKAASQANVARPAVKKTYQLDIEDIDPTEPQMPFLYDIDLEPFMAPVEKPKVSSRRAMSPSPHSSRLNNSPDVSAYIGLVVTQISDAQIVTSMKALAKIDQVLADEKRSGVLVNHVDSLLMMISTQARLGLSQYFSNPEVSKQDVVSLYRCLVSTLLGIFDKPTIGKRASTHVLKDLLNSLLTVLLDSRLEKTPEGQQLPEGPELKRTINIVAVKIINKSDPTNITCAIITLMRECLQNETCSNNFLLIVVKCLWKILNRVQDILDDLNVDRILYEAHVFFQQFPLSSVRRRPNLDMPVRTIKTLLHNLTKLKGHKILSHTGLIGPSENSEVEAYLHSVLAKSSGNTDGDSAEKPQALNDLYDFKQRYPEADIDPFLKKTSPHFQKYINNMLADIEAERSGKKAGEIGGSMDYSSNRPSTVAEAEDEEADVAFYREKLQKLRTLCGLDKGAEPLRAFGDSQSSRDTASQESAHTPDEEQASVELQWQSSASRPVEEPAKQAVDVSSLKARLERIKKMANS</sequence>
<evidence type="ECO:0000256" key="3">
    <source>
        <dbReference type="ARBA" id="ARBA00022737"/>
    </source>
</evidence>
<keyword evidence="4" id="KW-0206">Cytoskeleton</keyword>
<feature type="compositionally biased region" description="Polar residues" evidence="7">
    <location>
        <begin position="1052"/>
        <end position="1065"/>
    </location>
</feature>
<dbReference type="Pfam" id="PF21041">
    <property type="entry name" value="XMAP215_CLASP_TOG"/>
    <property type="match status" value="1"/>
</dbReference>
<dbReference type="InterPro" id="IPR024395">
    <property type="entry name" value="CLASP_N_dom"/>
</dbReference>
<keyword evidence="10" id="KW-1185">Reference proteome</keyword>
<dbReference type="Proteomes" id="UP000762676">
    <property type="component" value="Unassembled WGS sequence"/>
</dbReference>
<dbReference type="AlphaFoldDB" id="A0AAV4GRW6"/>
<dbReference type="InterPro" id="IPR016024">
    <property type="entry name" value="ARM-type_fold"/>
</dbReference>
<comment type="similarity">
    <text evidence="5">Belongs to the TOG/XMAP215 family.</text>
</comment>
<evidence type="ECO:0000256" key="6">
    <source>
        <dbReference type="PROSITE-ProRule" id="PRU00103"/>
    </source>
</evidence>
<dbReference type="Pfam" id="PF12348">
    <property type="entry name" value="CLASP_N"/>
    <property type="match status" value="1"/>
</dbReference>
<evidence type="ECO:0000313" key="9">
    <source>
        <dbReference type="EMBL" id="GFR88014.1"/>
    </source>
</evidence>
<feature type="region of interest" description="Disordered" evidence="7">
    <location>
        <begin position="1048"/>
        <end position="1097"/>
    </location>
</feature>
<feature type="compositionally biased region" description="Polar residues" evidence="7">
    <location>
        <begin position="1075"/>
        <end position="1084"/>
    </location>
</feature>
<keyword evidence="2" id="KW-0963">Cytoplasm</keyword>
<evidence type="ECO:0000256" key="1">
    <source>
        <dbReference type="ARBA" id="ARBA00004245"/>
    </source>
</evidence>
<feature type="domain" description="TOG" evidence="8">
    <location>
        <begin position="1"/>
        <end position="214"/>
    </location>
</feature>
<dbReference type="GO" id="GO:0061863">
    <property type="term" value="F:microtubule plus end polymerase"/>
    <property type="evidence" value="ECO:0007669"/>
    <property type="project" value="InterPro"/>
</dbReference>
<evidence type="ECO:0000313" key="10">
    <source>
        <dbReference type="Proteomes" id="UP000762676"/>
    </source>
</evidence>
<dbReference type="SMART" id="SM01349">
    <property type="entry name" value="TOG"/>
    <property type="match status" value="2"/>
</dbReference>
<dbReference type="InterPro" id="IPR045110">
    <property type="entry name" value="XMAP215"/>
</dbReference>
<gene>
    <name evidence="9" type="ORF">ElyMa_002506700</name>
</gene>
<organism evidence="9 10">
    <name type="scientific">Elysia marginata</name>
    <dbReference type="NCBI Taxonomy" id="1093978"/>
    <lineage>
        <taxon>Eukaryota</taxon>
        <taxon>Metazoa</taxon>
        <taxon>Spiralia</taxon>
        <taxon>Lophotrochozoa</taxon>
        <taxon>Mollusca</taxon>
        <taxon>Gastropoda</taxon>
        <taxon>Heterobranchia</taxon>
        <taxon>Euthyneura</taxon>
        <taxon>Panpulmonata</taxon>
        <taxon>Sacoglossa</taxon>
        <taxon>Placobranchoidea</taxon>
        <taxon>Plakobranchidae</taxon>
        <taxon>Elysia</taxon>
    </lineage>
</organism>
<comment type="caution">
    <text evidence="9">The sequence shown here is derived from an EMBL/GenBank/DDBJ whole genome shotgun (WGS) entry which is preliminary data.</text>
</comment>
<feature type="region of interest" description="Disordered" evidence="7">
    <location>
        <begin position="213"/>
        <end position="290"/>
    </location>
</feature>
<feature type="compositionally biased region" description="Low complexity" evidence="7">
    <location>
        <begin position="213"/>
        <end position="241"/>
    </location>
</feature>